<dbReference type="PANTHER" id="PTHR21646">
    <property type="entry name" value="UBIQUITIN CARBOXYL-TERMINAL HYDROLASE"/>
    <property type="match status" value="1"/>
</dbReference>
<protein>
    <recommendedName>
        <fullName evidence="12">Ubiquitin carboxyl-terminal hydrolase</fullName>
        <ecNumber evidence="12">3.4.19.12</ecNumber>
    </recommendedName>
</protein>
<keyword evidence="6 12" id="KW-0833">Ubl conjugation pathway</keyword>
<keyword evidence="3" id="KW-0963">Cytoplasm</keyword>
<dbReference type="InterPro" id="IPR018200">
    <property type="entry name" value="USP_CS"/>
</dbReference>
<evidence type="ECO:0000256" key="2">
    <source>
        <dbReference type="ARBA" id="ARBA00004556"/>
    </source>
</evidence>
<accession>A0A3Q3WNL2</accession>
<dbReference type="OMA" id="EKSKRMW"/>
<evidence type="ECO:0000256" key="11">
    <source>
        <dbReference type="ARBA" id="ARBA00037943"/>
    </source>
</evidence>
<comment type="catalytic activity">
    <reaction evidence="1 12">
        <text>Thiol-dependent hydrolysis of ester, thioester, amide, peptide and isopeptide bonds formed by the C-terminal Gly of ubiquitin (a 76-residue protein attached to proteins as an intracellular targeting signal).</text>
        <dbReference type="EC" id="3.4.19.12"/>
    </reaction>
</comment>
<dbReference type="Gene3D" id="3.90.70.10">
    <property type="entry name" value="Cysteine proteinases"/>
    <property type="match status" value="1"/>
</dbReference>
<evidence type="ECO:0000256" key="1">
    <source>
        <dbReference type="ARBA" id="ARBA00000707"/>
    </source>
</evidence>
<dbReference type="SUPFAM" id="SSF54001">
    <property type="entry name" value="Cysteine proteinases"/>
    <property type="match status" value="1"/>
</dbReference>
<dbReference type="GO" id="GO:0006508">
    <property type="term" value="P:proteolysis"/>
    <property type="evidence" value="ECO:0007669"/>
    <property type="project" value="UniProtKB-KW"/>
</dbReference>
<evidence type="ECO:0000256" key="6">
    <source>
        <dbReference type="ARBA" id="ARBA00022786"/>
    </source>
</evidence>
<organism evidence="14 15">
    <name type="scientific">Mola mola</name>
    <name type="common">Ocean sunfish</name>
    <name type="synonym">Tetraodon mola</name>
    <dbReference type="NCBI Taxonomy" id="94237"/>
    <lineage>
        <taxon>Eukaryota</taxon>
        <taxon>Metazoa</taxon>
        <taxon>Chordata</taxon>
        <taxon>Craniata</taxon>
        <taxon>Vertebrata</taxon>
        <taxon>Euteleostomi</taxon>
        <taxon>Actinopterygii</taxon>
        <taxon>Neopterygii</taxon>
        <taxon>Teleostei</taxon>
        <taxon>Neoteleostei</taxon>
        <taxon>Acanthomorphata</taxon>
        <taxon>Eupercaria</taxon>
        <taxon>Tetraodontiformes</taxon>
        <taxon>Molidae</taxon>
        <taxon>Mola</taxon>
    </lineage>
</organism>
<evidence type="ECO:0000259" key="13">
    <source>
        <dbReference type="PROSITE" id="PS50235"/>
    </source>
</evidence>
<evidence type="ECO:0000313" key="14">
    <source>
        <dbReference type="Ensembl" id="ENSMMOP00000019443.1"/>
    </source>
</evidence>
<feature type="domain" description="USP" evidence="13">
    <location>
        <begin position="59"/>
        <end position="390"/>
    </location>
</feature>
<dbReference type="Proteomes" id="UP000261620">
    <property type="component" value="Unplaced"/>
</dbReference>
<dbReference type="Ensembl" id="ENSMMOT00000019769.1">
    <property type="protein sequence ID" value="ENSMMOP00000019443.1"/>
    <property type="gene ID" value="ENSMMOG00000014745.1"/>
</dbReference>
<dbReference type="EC" id="3.4.19.12" evidence="12"/>
<dbReference type="FunFam" id="3.90.70.10:FF:000024">
    <property type="entry name" value="Ubiquitin carboxyl-terminal hydrolase 2"/>
    <property type="match status" value="1"/>
</dbReference>
<evidence type="ECO:0000256" key="9">
    <source>
        <dbReference type="ARBA" id="ARBA00022833"/>
    </source>
</evidence>
<keyword evidence="4 12" id="KW-0645">Protease</keyword>
<dbReference type="GO" id="GO:0048511">
    <property type="term" value="P:rhythmic process"/>
    <property type="evidence" value="ECO:0007669"/>
    <property type="project" value="UniProtKB-KW"/>
</dbReference>
<dbReference type="AlphaFoldDB" id="A0A3Q3WNL2"/>
<evidence type="ECO:0000256" key="3">
    <source>
        <dbReference type="ARBA" id="ARBA00022490"/>
    </source>
</evidence>
<evidence type="ECO:0000256" key="7">
    <source>
        <dbReference type="ARBA" id="ARBA00022801"/>
    </source>
</evidence>
<reference evidence="14" key="1">
    <citation type="submission" date="2025-08" db="UniProtKB">
        <authorList>
            <consortium name="Ensembl"/>
        </authorList>
    </citation>
    <scope>IDENTIFICATION</scope>
</reference>
<reference evidence="14" key="2">
    <citation type="submission" date="2025-09" db="UniProtKB">
        <authorList>
            <consortium name="Ensembl"/>
        </authorList>
    </citation>
    <scope>IDENTIFICATION</scope>
</reference>
<dbReference type="InterPro" id="IPR001394">
    <property type="entry name" value="Peptidase_C19_UCH"/>
</dbReference>
<dbReference type="PROSITE" id="PS00972">
    <property type="entry name" value="USP_1"/>
    <property type="match status" value="1"/>
</dbReference>
<keyword evidence="8 12" id="KW-0788">Thiol protease</keyword>
<dbReference type="InterPro" id="IPR038765">
    <property type="entry name" value="Papain-like_cys_pep_sf"/>
</dbReference>
<dbReference type="InterPro" id="IPR028889">
    <property type="entry name" value="USP"/>
</dbReference>
<dbReference type="CDD" id="cd02674">
    <property type="entry name" value="Peptidase_C19R"/>
    <property type="match status" value="1"/>
</dbReference>
<dbReference type="GO" id="GO:0004843">
    <property type="term" value="F:cysteine-type deubiquitinase activity"/>
    <property type="evidence" value="ECO:0007669"/>
    <property type="project" value="UniProtKB-UniRule"/>
</dbReference>
<evidence type="ECO:0000256" key="12">
    <source>
        <dbReference type="RuleBase" id="RU366025"/>
    </source>
</evidence>
<dbReference type="Pfam" id="PF00443">
    <property type="entry name" value="UCH"/>
    <property type="match status" value="1"/>
</dbReference>
<keyword evidence="9" id="KW-0862">Zinc</keyword>
<evidence type="ECO:0000256" key="5">
    <source>
        <dbReference type="ARBA" id="ARBA00022723"/>
    </source>
</evidence>
<keyword evidence="10" id="KW-0090">Biological rhythms</keyword>
<comment type="similarity">
    <text evidence="11">Belongs to the peptidase C19 family. USP2 subfamily.</text>
</comment>
<dbReference type="PROSITE" id="PS50235">
    <property type="entry name" value="USP_3"/>
    <property type="match status" value="1"/>
</dbReference>
<dbReference type="InterPro" id="IPR050185">
    <property type="entry name" value="Ub_carboxyl-term_hydrolase"/>
</dbReference>
<comment type="subcellular location">
    <subcellularLocation>
        <location evidence="2">Cytoplasm</location>
        <location evidence="2">Perinuclear region</location>
    </subcellularLocation>
</comment>
<dbReference type="GO" id="GO:0048471">
    <property type="term" value="C:perinuclear region of cytoplasm"/>
    <property type="evidence" value="ECO:0007669"/>
    <property type="project" value="UniProtKB-SubCell"/>
</dbReference>
<dbReference type="PANTHER" id="PTHR21646:SF101">
    <property type="entry name" value="UBIQUITIN CARBOXYL-TERMINAL HYDROLASE"/>
    <property type="match status" value="1"/>
</dbReference>
<dbReference type="STRING" id="94237.ENSMMOP00000019443"/>
<sequence>MPSLRHTYTLAVSVEPAAPPLDKPDLQRASPPVSRSKLLNKFMGLVINQAKNKNTQGLVGLMNLGNTCFMNSILQCLSNTSELRDYCLKNVHRSDLNNNCRTNAPLMEEFAKLTQSLWTSVNNEAVSPSDFRSQIQIYAPKYVGCNQQDAQEFLRCLLDGLHNEVNRVTIRPKVFVGDFDHLPDEEKGRRMWNMYLQWEDSKVVDLFVGQLKSSVTCTVCGFSSTVFDPFWDLSIPVAQKSSGEVTLKDCLRLFTEEDVLDGEERPTCNRCNDRRKCTKRFSIQKFPQILVLHLKRFSDLNNRASKLSTYINFPLKDLDLREFSSASDRPVYNLYAVSNHSGNALGGHYTAYCRHPALGEWYNFNDSRVSPVSSNQVQSSNAYVLFYELAPSSHSKYQTCRL</sequence>
<keyword evidence="7 12" id="KW-0378">Hydrolase</keyword>
<keyword evidence="5" id="KW-0479">Metal-binding</keyword>
<dbReference type="GO" id="GO:0016579">
    <property type="term" value="P:protein deubiquitination"/>
    <property type="evidence" value="ECO:0007669"/>
    <property type="project" value="InterPro"/>
</dbReference>
<keyword evidence="15" id="KW-1185">Reference proteome</keyword>
<evidence type="ECO:0000256" key="10">
    <source>
        <dbReference type="ARBA" id="ARBA00023108"/>
    </source>
</evidence>
<proteinExistence type="inferred from homology"/>
<evidence type="ECO:0000256" key="8">
    <source>
        <dbReference type="ARBA" id="ARBA00022807"/>
    </source>
</evidence>
<evidence type="ECO:0000313" key="15">
    <source>
        <dbReference type="Proteomes" id="UP000261620"/>
    </source>
</evidence>
<dbReference type="GO" id="GO:0046872">
    <property type="term" value="F:metal ion binding"/>
    <property type="evidence" value="ECO:0007669"/>
    <property type="project" value="UniProtKB-KW"/>
</dbReference>
<dbReference type="PROSITE" id="PS00973">
    <property type="entry name" value="USP_2"/>
    <property type="match status" value="1"/>
</dbReference>
<name>A0A3Q3WNL2_MOLML</name>
<evidence type="ECO:0000256" key="4">
    <source>
        <dbReference type="ARBA" id="ARBA00022670"/>
    </source>
</evidence>